<dbReference type="InterPro" id="IPR036390">
    <property type="entry name" value="WH_DNA-bd_sf"/>
</dbReference>
<dbReference type="CDD" id="cd08434">
    <property type="entry name" value="PBP2_GltC_like"/>
    <property type="match status" value="1"/>
</dbReference>
<dbReference type="PANTHER" id="PTHR30419:SF28">
    <property type="entry name" value="HTH-TYPE TRANSCRIPTIONAL REGULATOR BSDA"/>
    <property type="match status" value="1"/>
</dbReference>
<feature type="domain" description="HTH lysR-type" evidence="5">
    <location>
        <begin position="1"/>
        <end position="58"/>
    </location>
</feature>
<keyword evidence="4" id="KW-0804">Transcription</keyword>
<evidence type="ECO:0000313" key="8">
    <source>
        <dbReference type="Proteomes" id="UP000095727"/>
    </source>
</evidence>
<dbReference type="PANTHER" id="PTHR30419">
    <property type="entry name" value="HTH-TYPE TRANSCRIPTIONAL REGULATOR YBHD"/>
    <property type="match status" value="1"/>
</dbReference>
<dbReference type="Proteomes" id="UP000554488">
    <property type="component" value="Unassembled WGS sequence"/>
</dbReference>
<evidence type="ECO:0000313" key="7">
    <source>
        <dbReference type="EMBL" id="NUN86603.1"/>
    </source>
</evidence>
<gene>
    <name evidence="6" type="primary">gltC_3</name>
    <name evidence="6" type="ORF">ERS852574_00359</name>
    <name evidence="7" type="ORF">HUU93_08340</name>
</gene>
<dbReference type="RefSeq" id="WP_022220385.1">
    <property type="nucleotide sequence ID" value="NZ_CAXSNH010000001.1"/>
</dbReference>
<dbReference type="InterPro" id="IPR000847">
    <property type="entry name" value="LysR_HTH_N"/>
</dbReference>
<dbReference type="FunFam" id="1.10.10.10:FF:000001">
    <property type="entry name" value="LysR family transcriptional regulator"/>
    <property type="match status" value="1"/>
</dbReference>
<dbReference type="PROSITE" id="PS50931">
    <property type="entry name" value="HTH_LYSR"/>
    <property type="match status" value="1"/>
</dbReference>
<name>A0A174MQZ4_9FIRM</name>
<dbReference type="EMBL" id="CYXR01000002">
    <property type="protein sequence ID" value="CUM73539.1"/>
    <property type="molecule type" value="Genomic_DNA"/>
</dbReference>
<reference evidence="6 8" key="1">
    <citation type="submission" date="2015-09" db="EMBL/GenBank/DDBJ databases">
        <authorList>
            <consortium name="Pathogen Informatics"/>
        </authorList>
    </citation>
    <scope>NUCLEOTIDE SEQUENCE [LARGE SCALE GENOMIC DNA]</scope>
    <source>
        <strain evidence="6 8">2789STDY5834962</strain>
    </source>
</reference>
<organism evidence="7 9">
    <name type="scientific">Coprococcus comes</name>
    <dbReference type="NCBI Taxonomy" id="410072"/>
    <lineage>
        <taxon>Bacteria</taxon>
        <taxon>Bacillati</taxon>
        <taxon>Bacillota</taxon>
        <taxon>Clostridia</taxon>
        <taxon>Lachnospirales</taxon>
        <taxon>Lachnospiraceae</taxon>
        <taxon>Coprococcus</taxon>
    </lineage>
</organism>
<dbReference type="Pfam" id="PF03466">
    <property type="entry name" value="LysR_substrate"/>
    <property type="match status" value="1"/>
</dbReference>
<evidence type="ECO:0000313" key="6">
    <source>
        <dbReference type="EMBL" id="CUM73539.1"/>
    </source>
</evidence>
<evidence type="ECO:0000313" key="9">
    <source>
        <dbReference type="Proteomes" id="UP000554488"/>
    </source>
</evidence>
<dbReference type="PRINTS" id="PR00039">
    <property type="entry name" value="HTHLYSR"/>
</dbReference>
<dbReference type="GO" id="GO:0003700">
    <property type="term" value="F:DNA-binding transcription factor activity"/>
    <property type="evidence" value="ECO:0007669"/>
    <property type="project" value="InterPro"/>
</dbReference>
<evidence type="ECO:0000256" key="3">
    <source>
        <dbReference type="ARBA" id="ARBA00023125"/>
    </source>
</evidence>
<dbReference type="InterPro" id="IPR005119">
    <property type="entry name" value="LysR_subst-bd"/>
</dbReference>
<dbReference type="GO" id="GO:0003677">
    <property type="term" value="F:DNA binding"/>
    <property type="evidence" value="ECO:0007669"/>
    <property type="project" value="UniProtKB-KW"/>
</dbReference>
<evidence type="ECO:0000259" key="5">
    <source>
        <dbReference type="PROSITE" id="PS50931"/>
    </source>
</evidence>
<evidence type="ECO:0000256" key="1">
    <source>
        <dbReference type="ARBA" id="ARBA00009437"/>
    </source>
</evidence>
<dbReference type="EMBL" id="JABWDC010000026">
    <property type="protein sequence ID" value="NUN86603.1"/>
    <property type="molecule type" value="Genomic_DNA"/>
</dbReference>
<dbReference type="InterPro" id="IPR050950">
    <property type="entry name" value="HTH-type_LysR_regulators"/>
</dbReference>
<sequence>MNLNQLHYFVTLAHIEHYTRAAEMLSITQPSLSHAISMLEQELETNLFEKRGRNVVLTKYGKVFLEYVEEALKILDSGVKKTRALTSDTGGVIDLAYIFTLGSVFVPQLVGGFLKEHEDWDVNFRFSVGNTTEIIQGLKEEKYDIALCSRKEKESGIDFVPIAKEKLVVVVPRDHELAGRGSVDLKETLPYPQVYFTKNSGLRPVIDQLFEQTGGTPKIAYEILEDASMAGLVAENFGIAVMPEIPILKNLNVDVLDIENPPYERYIYLAKLKEKYLAPVVKEFIEYVKESNGKAL</sequence>
<comment type="similarity">
    <text evidence="1">Belongs to the LysR transcriptional regulatory family.</text>
</comment>
<dbReference type="Gene3D" id="3.40.190.290">
    <property type="match status" value="1"/>
</dbReference>
<dbReference type="Gene3D" id="1.10.10.10">
    <property type="entry name" value="Winged helix-like DNA-binding domain superfamily/Winged helix DNA-binding domain"/>
    <property type="match status" value="1"/>
</dbReference>
<dbReference type="AlphaFoldDB" id="A0A174MQZ4"/>
<dbReference type="SUPFAM" id="SSF46785">
    <property type="entry name" value="Winged helix' DNA-binding domain"/>
    <property type="match status" value="1"/>
</dbReference>
<dbReference type="SUPFAM" id="SSF53850">
    <property type="entry name" value="Periplasmic binding protein-like II"/>
    <property type="match status" value="1"/>
</dbReference>
<accession>A0A174MQZ4</accession>
<protein>
    <submittedName>
        <fullName evidence="6">HTH-type transcriptional regulator gltC</fullName>
    </submittedName>
    <submittedName>
        <fullName evidence="7">LysR family transcriptional regulator</fullName>
    </submittedName>
</protein>
<evidence type="ECO:0000256" key="2">
    <source>
        <dbReference type="ARBA" id="ARBA00023015"/>
    </source>
</evidence>
<keyword evidence="2" id="KW-0805">Transcription regulation</keyword>
<dbReference type="GeneID" id="92825170"/>
<proteinExistence type="inferred from homology"/>
<evidence type="ECO:0000256" key="4">
    <source>
        <dbReference type="ARBA" id="ARBA00023163"/>
    </source>
</evidence>
<dbReference type="Proteomes" id="UP000095727">
    <property type="component" value="Unassembled WGS sequence"/>
</dbReference>
<dbReference type="GO" id="GO:0005829">
    <property type="term" value="C:cytosol"/>
    <property type="evidence" value="ECO:0007669"/>
    <property type="project" value="TreeGrafter"/>
</dbReference>
<keyword evidence="3" id="KW-0238">DNA-binding</keyword>
<reference evidence="7 9" key="2">
    <citation type="submission" date="2020-04" db="EMBL/GenBank/DDBJ databases">
        <authorList>
            <person name="Pieper L."/>
        </authorList>
    </citation>
    <scope>NUCLEOTIDE SEQUENCE [LARGE SCALE GENOMIC DNA]</scope>
    <source>
        <strain evidence="7 9">F22</strain>
    </source>
</reference>
<reference evidence="7 9" key="3">
    <citation type="submission" date="2020-07" db="EMBL/GenBank/DDBJ databases">
        <title>Bacterial metabolism rescues the inhibition of intestinal drug absorption by food and drug additives.</title>
        <authorList>
            <person name="Zou L."/>
            <person name="Spanogiannopoulos P."/>
            <person name="Chien H.-C."/>
            <person name="Pieper L.M."/>
            <person name="Cai W."/>
            <person name="Khuri N."/>
            <person name="Pottel J."/>
            <person name="Vora B."/>
            <person name="Ni Z."/>
            <person name="Tsakalozou E."/>
            <person name="Zhang W."/>
            <person name="Shoichet B.K."/>
            <person name="Giacomini K.M."/>
            <person name="Turnbaugh P.J."/>
        </authorList>
    </citation>
    <scope>NUCLEOTIDE SEQUENCE [LARGE SCALE GENOMIC DNA]</scope>
    <source>
        <strain evidence="7 9">F22</strain>
    </source>
</reference>
<dbReference type="Pfam" id="PF00126">
    <property type="entry name" value="HTH_1"/>
    <property type="match status" value="1"/>
</dbReference>
<dbReference type="OrthoDB" id="1652954at2"/>
<dbReference type="InterPro" id="IPR036388">
    <property type="entry name" value="WH-like_DNA-bd_sf"/>
</dbReference>